<dbReference type="PROSITE" id="PS50850">
    <property type="entry name" value="MFS"/>
    <property type="match status" value="1"/>
</dbReference>
<dbReference type="AlphaFoldDB" id="A0A2D3T0R7"/>
<evidence type="ECO:0000256" key="7">
    <source>
        <dbReference type="SAM" id="Phobius"/>
    </source>
</evidence>
<name>A0A2D3T0R7_9ENTR</name>
<comment type="subcellular location">
    <subcellularLocation>
        <location evidence="1">Cell membrane</location>
        <topology evidence="1">Multi-pass membrane protein</topology>
    </subcellularLocation>
</comment>
<gene>
    <name evidence="9" type="ORF">BJP41_02530</name>
</gene>
<dbReference type="SUPFAM" id="SSF103473">
    <property type="entry name" value="MFS general substrate transporter"/>
    <property type="match status" value="1"/>
</dbReference>
<feature type="domain" description="Major facilitator superfamily (MFS) profile" evidence="8">
    <location>
        <begin position="5"/>
        <end position="301"/>
    </location>
</feature>
<feature type="transmembrane region" description="Helical" evidence="7">
    <location>
        <begin position="48"/>
        <end position="68"/>
    </location>
</feature>
<dbReference type="InterPro" id="IPR036259">
    <property type="entry name" value="MFS_trans_sf"/>
</dbReference>
<accession>A0A2D3T0R7</accession>
<evidence type="ECO:0000259" key="8">
    <source>
        <dbReference type="PROSITE" id="PS50850"/>
    </source>
</evidence>
<keyword evidence="2" id="KW-0813">Transport</keyword>
<dbReference type="PANTHER" id="PTHR43414:SF1">
    <property type="entry name" value="PEPTIDE PERMEASE"/>
    <property type="match status" value="1"/>
</dbReference>
<dbReference type="InterPro" id="IPR020846">
    <property type="entry name" value="MFS_dom"/>
</dbReference>
<sequence length="301" mass="33452">MPKFIGSVSCLMHFLFVVQLVSMGAIEMSGPFWPVHLKSLSLTSELRFSGTAVYVLPMVGIMLTSTFWGEMGDRMGNKMMMLRALLGLSLTQFVLAWTDNIMVILILRFIQGACAGYIAPAQAYGVSMIPSDKRPRLFAYLQISTNVGSFLGTLVGGIILDYLSFFWINMIAAILCLLSAVSILIFLPQSHGVLSCLKEKPCLDKSIPPISDEYPRSYIFGLLMILGLLLVSRMIPQSSFSLYIIDIYKESHLTTGFCYGLQALGLVVSATCWARYFENKNIFESMKNLSFIALPILALKR</sequence>
<proteinExistence type="predicted"/>
<dbReference type="GO" id="GO:0022857">
    <property type="term" value="F:transmembrane transporter activity"/>
    <property type="evidence" value="ECO:0007669"/>
    <property type="project" value="InterPro"/>
</dbReference>
<dbReference type="GeneID" id="66261454"/>
<dbReference type="InterPro" id="IPR011701">
    <property type="entry name" value="MFS"/>
</dbReference>
<evidence type="ECO:0000256" key="2">
    <source>
        <dbReference type="ARBA" id="ARBA00022448"/>
    </source>
</evidence>
<reference evidence="10" key="1">
    <citation type="submission" date="2016-10" db="EMBL/GenBank/DDBJ databases">
        <authorList>
            <person name="Chevignon G."/>
        </authorList>
    </citation>
    <scope>NUCLEOTIDE SEQUENCE [LARGE SCALE GENOMIC DNA]</scope>
    <source>
        <strain evidence="10">A2C</strain>
    </source>
</reference>
<reference evidence="10" key="2">
    <citation type="submission" date="2017-11" db="EMBL/GenBank/DDBJ databases">
        <title>PacBio sequencing of new strain of the secondary endosymbiont Candidatus Hamiltonella defensa.</title>
        <authorList>
            <person name="Strand M.R."/>
            <person name="Oliver K."/>
        </authorList>
    </citation>
    <scope>NUCLEOTIDE SEQUENCE [LARGE SCALE GENOMIC DNA]</scope>
    <source>
        <strain evidence="10">A2C</strain>
    </source>
</reference>
<feature type="transmembrane region" description="Helical" evidence="7">
    <location>
        <begin position="80"/>
        <end position="97"/>
    </location>
</feature>
<feature type="transmembrane region" description="Helical" evidence="7">
    <location>
        <begin position="137"/>
        <end position="160"/>
    </location>
</feature>
<keyword evidence="4 7" id="KW-0812">Transmembrane</keyword>
<evidence type="ECO:0000256" key="4">
    <source>
        <dbReference type="ARBA" id="ARBA00022692"/>
    </source>
</evidence>
<dbReference type="PANTHER" id="PTHR43414">
    <property type="entry name" value="MULTIDRUG RESISTANCE PROTEIN MDTG"/>
    <property type="match status" value="1"/>
</dbReference>
<keyword evidence="3" id="KW-1003">Cell membrane</keyword>
<evidence type="ECO:0000313" key="9">
    <source>
        <dbReference type="EMBL" id="ATW29399.1"/>
    </source>
</evidence>
<dbReference type="Proteomes" id="UP000230008">
    <property type="component" value="Chromosome"/>
</dbReference>
<dbReference type="Gene3D" id="1.20.1250.20">
    <property type="entry name" value="MFS general substrate transporter like domains"/>
    <property type="match status" value="1"/>
</dbReference>
<feature type="transmembrane region" description="Helical" evidence="7">
    <location>
        <begin position="256"/>
        <end position="277"/>
    </location>
</feature>
<evidence type="ECO:0000256" key="1">
    <source>
        <dbReference type="ARBA" id="ARBA00004651"/>
    </source>
</evidence>
<dbReference type="GO" id="GO:0005886">
    <property type="term" value="C:plasma membrane"/>
    <property type="evidence" value="ECO:0007669"/>
    <property type="project" value="UniProtKB-SubCell"/>
</dbReference>
<keyword evidence="6 7" id="KW-0472">Membrane</keyword>
<organism evidence="9 10">
    <name type="scientific">Candidatus Williamhamiltonella defendens</name>
    <dbReference type="NCBI Taxonomy" id="138072"/>
    <lineage>
        <taxon>Bacteria</taxon>
        <taxon>Pseudomonadati</taxon>
        <taxon>Pseudomonadota</taxon>
        <taxon>Gammaproteobacteria</taxon>
        <taxon>Enterobacterales</taxon>
        <taxon>Enterobacteriaceae</taxon>
        <taxon>aphid secondary symbionts</taxon>
        <taxon>Candidatus Williamhamiltonella</taxon>
    </lineage>
</organism>
<evidence type="ECO:0000256" key="3">
    <source>
        <dbReference type="ARBA" id="ARBA00022475"/>
    </source>
</evidence>
<protein>
    <submittedName>
        <fullName evidence="9">MFS transporter</fullName>
    </submittedName>
</protein>
<dbReference type="EMBL" id="CP017606">
    <property type="protein sequence ID" value="ATW29399.1"/>
    <property type="molecule type" value="Genomic_DNA"/>
</dbReference>
<feature type="transmembrane region" description="Helical" evidence="7">
    <location>
        <begin position="218"/>
        <end position="236"/>
    </location>
</feature>
<keyword evidence="5 7" id="KW-1133">Transmembrane helix</keyword>
<feature type="transmembrane region" description="Helical" evidence="7">
    <location>
        <begin position="166"/>
        <end position="187"/>
    </location>
</feature>
<evidence type="ECO:0000256" key="5">
    <source>
        <dbReference type="ARBA" id="ARBA00022989"/>
    </source>
</evidence>
<dbReference type="Pfam" id="PF07690">
    <property type="entry name" value="MFS_1"/>
    <property type="match status" value="1"/>
</dbReference>
<dbReference type="RefSeq" id="WP_015874228.1">
    <property type="nucleotide sequence ID" value="NZ_CADIJH010000001.1"/>
</dbReference>
<evidence type="ECO:0000313" key="10">
    <source>
        <dbReference type="Proteomes" id="UP000230008"/>
    </source>
</evidence>
<evidence type="ECO:0000256" key="6">
    <source>
        <dbReference type="ARBA" id="ARBA00023136"/>
    </source>
</evidence>